<gene>
    <name evidence="2" type="ORF">BSZ18_15870</name>
</gene>
<dbReference type="AlphaFoldDB" id="A0A1X3FWF5"/>
<evidence type="ECO:0000313" key="3">
    <source>
        <dbReference type="Proteomes" id="UP000193553"/>
    </source>
</evidence>
<sequence>MARSKSGCPVRIPPSCEFGLRRDHYVEEEVCVAVDEARQERGSAQVQHSGLGRRMDLRRRPNLSDLSIFDQNRSRG</sequence>
<comment type="caution">
    <text evidence="2">The sequence shown here is derived from an EMBL/GenBank/DDBJ whole genome shotgun (WGS) entry which is preliminary data.</text>
</comment>
<evidence type="ECO:0000313" key="2">
    <source>
        <dbReference type="EMBL" id="OSJ10797.1"/>
    </source>
</evidence>
<reference evidence="2 3" key="1">
    <citation type="submission" date="2017-03" db="EMBL/GenBank/DDBJ databases">
        <title>Whole genome sequences of fourteen strains of Bradyrhizobium canariense and one strain of Bradyrhizobium japonicum isolated from Lupinus (Papilionoideae: Genisteae) species in Algeria.</title>
        <authorList>
            <person name="Crovadore J."/>
            <person name="Chekireb D."/>
            <person name="Brachmann A."/>
            <person name="Chablais R."/>
            <person name="Cochard B."/>
            <person name="Lefort F."/>
        </authorList>
    </citation>
    <scope>NUCLEOTIDE SEQUENCE [LARGE SCALE GENOMIC DNA]</scope>
    <source>
        <strain evidence="2 3">UBMA195</strain>
    </source>
</reference>
<accession>A0A1X3FWF5</accession>
<feature type="region of interest" description="Disordered" evidence="1">
    <location>
        <begin position="41"/>
        <end position="76"/>
    </location>
</feature>
<dbReference type="Proteomes" id="UP000193553">
    <property type="component" value="Unassembled WGS sequence"/>
</dbReference>
<protein>
    <submittedName>
        <fullName evidence="2">Uncharacterized protein</fullName>
    </submittedName>
</protein>
<proteinExistence type="predicted"/>
<name>A0A1X3FWF5_9BRAD</name>
<evidence type="ECO:0000256" key="1">
    <source>
        <dbReference type="SAM" id="MobiDB-lite"/>
    </source>
</evidence>
<dbReference type="EMBL" id="NAFI01000171">
    <property type="protein sequence ID" value="OSJ10797.1"/>
    <property type="molecule type" value="Genomic_DNA"/>
</dbReference>
<organism evidence="2 3">
    <name type="scientific">Bradyrhizobium canariense</name>
    <dbReference type="NCBI Taxonomy" id="255045"/>
    <lineage>
        <taxon>Bacteria</taxon>
        <taxon>Pseudomonadati</taxon>
        <taxon>Pseudomonadota</taxon>
        <taxon>Alphaproteobacteria</taxon>
        <taxon>Hyphomicrobiales</taxon>
        <taxon>Nitrobacteraceae</taxon>
        <taxon>Bradyrhizobium</taxon>
    </lineage>
</organism>